<dbReference type="GO" id="GO:0005762">
    <property type="term" value="C:mitochondrial large ribosomal subunit"/>
    <property type="evidence" value="ECO:0007669"/>
    <property type="project" value="InterPro"/>
</dbReference>
<dbReference type="VEuPathDB" id="FungiDB:M_BR32_EuGene_00012221"/>
<dbReference type="PROSITE" id="PS50076">
    <property type="entry name" value="DNAJ_2"/>
    <property type="match status" value="1"/>
</dbReference>
<dbReference type="PANTHER" id="PTHR28041:SF1">
    <property type="entry name" value="LARGE RIBOSOMAL SUBUNIT PROTEIN ML59"/>
    <property type="match status" value="1"/>
</dbReference>
<evidence type="ECO:0000256" key="3">
    <source>
        <dbReference type="ARBA" id="ARBA00021797"/>
    </source>
</evidence>
<dbReference type="InterPro" id="IPR037507">
    <property type="entry name" value="Ribosomal_mL59"/>
</dbReference>
<evidence type="ECO:0000256" key="5">
    <source>
        <dbReference type="ARBA" id="ARBA00023004"/>
    </source>
</evidence>
<dbReference type="Gene3D" id="3.10.660.10">
    <property type="entry name" value="DPH Zinc finger"/>
    <property type="match status" value="1"/>
</dbReference>
<dbReference type="InterPro" id="IPR036671">
    <property type="entry name" value="DPH_MB_sf"/>
</dbReference>
<dbReference type="Gene3D" id="1.10.287.110">
    <property type="entry name" value="DnaJ domain"/>
    <property type="match status" value="1"/>
</dbReference>
<reference evidence="8 9" key="1">
    <citation type="journal article" date="2019" name="Mol. Biol. Evol.">
        <title>Blast fungal genomes show frequent chromosomal changes, gene gains and losses, and effector gene turnover.</title>
        <authorList>
            <person name="Gomez Luciano L.B."/>
            <person name="Jason Tsai I."/>
            <person name="Chuma I."/>
            <person name="Tosa Y."/>
            <person name="Chen Y.H."/>
            <person name="Li J.Y."/>
            <person name="Li M.Y."/>
            <person name="Jade Lu M.Y."/>
            <person name="Nakayashiki H."/>
            <person name="Li W.H."/>
        </authorList>
    </citation>
    <scope>NUCLEOTIDE SEQUENCE [LARGE SCALE GENOMIC DNA]</scope>
    <source>
        <strain evidence="8">MZ5-1-6</strain>
    </source>
</reference>
<name>A0A4P7N1W1_PYROR</name>
<dbReference type="PROSITE" id="PS51074">
    <property type="entry name" value="DPH_MB"/>
    <property type="match status" value="1"/>
</dbReference>
<dbReference type="InterPro" id="IPR001623">
    <property type="entry name" value="DnaJ_domain"/>
</dbReference>
<feature type="domain" description="J" evidence="6">
    <location>
        <begin position="183"/>
        <end position="279"/>
    </location>
</feature>
<comment type="similarity">
    <text evidence="2">Belongs to the DPH4 family.</text>
</comment>
<organism evidence="8 9">
    <name type="scientific">Pyricularia oryzae</name>
    <name type="common">Rice blast fungus</name>
    <name type="synonym">Magnaporthe oryzae</name>
    <dbReference type="NCBI Taxonomy" id="318829"/>
    <lineage>
        <taxon>Eukaryota</taxon>
        <taxon>Fungi</taxon>
        <taxon>Dikarya</taxon>
        <taxon>Ascomycota</taxon>
        <taxon>Pezizomycotina</taxon>
        <taxon>Sordariomycetes</taxon>
        <taxon>Sordariomycetidae</taxon>
        <taxon>Magnaporthales</taxon>
        <taxon>Pyriculariaceae</taxon>
        <taxon>Pyricularia</taxon>
    </lineage>
</organism>
<protein>
    <recommendedName>
        <fullName evidence="3">Diphthamide biosynthesis protein 4</fullName>
    </recommendedName>
</protein>
<evidence type="ECO:0000313" key="8">
    <source>
        <dbReference type="EMBL" id="QBZ56408.1"/>
    </source>
</evidence>
<evidence type="ECO:0000259" key="6">
    <source>
        <dbReference type="PROSITE" id="PS50076"/>
    </source>
</evidence>
<evidence type="ECO:0000313" key="9">
    <source>
        <dbReference type="Proteomes" id="UP000294847"/>
    </source>
</evidence>
<evidence type="ECO:0000259" key="7">
    <source>
        <dbReference type="PROSITE" id="PS51074"/>
    </source>
</evidence>
<comment type="function">
    <text evidence="1">Required for the first step of diphthamide biosynthesis, the transfer of 3-amino-3-carboxypropyl from S-adenosyl-L-methionine to a histidine residue. Diphthamide is a post-translational modification of histidine which occurs in elongation factor 2.</text>
</comment>
<dbReference type="Pfam" id="PF18126">
    <property type="entry name" value="Mitoc_mL59"/>
    <property type="match status" value="1"/>
</dbReference>
<dbReference type="GO" id="GO:0003735">
    <property type="term" value="F:structural constituent of ribosome"/>
    <property type="evidence" value="ECO:0007669"/>
    <property type="project" value="InterPro"/>
</dbReference>
<evidence type="ECO:0000256" key="4">
    <source>
        <dbReference type="ARBA" id="ARBA00022723"/>
    </source>
</evidence>
<feature type="domain" description="DPH-type MB" evidence="7">
    <location>
        <begin position="306"/>
        <end position="368"/>
    </location>
</feature>
<evidence type="ECO:0000256" key="1">
    <source>
        <dbReference type="ARBA" id="ARBA00003474"/>
    </source>
</evidence>
<accession>A0A4P7N1W1</accession>
<dbReference type="SUPFAM" id="SSF144217">
    <property type="entry name" value="CSL zinc finger"/>
    <property type="match status" value="1"/>
</dbReference>
<dbReference type="InterPro" id="IPR040922">
    <property type="entry name" value="Ribosomal_mL59_dom"/>
</dbReference>
<dbReference type="SUPFAM" id="SSF46565">
    <property type="entry name" value="Chaperone J-domain"/>
    <property type="match status" value="1"/>
</dbReference>
<dbReference type="Pfam" id="PF05207">
    <property type="entry name" value="Zn_ribbon_CSL"/>
    <property type="match status" value="1"/>
</dbReference>
<keyword evidence="4" id="KW-0479">Metal-binding</keyword>
<keyword evidence="5" id="KW-0408">Iron</keyword>
<dbReference type="Proteomes" id="UP000294847">
    <property type="component" value="Chromosome 2"/>
</dbReference>
<sequence>MAASSASSYIRLAKTLPPRLQVFLSRYPPAAILPTATTETQAPPAQTTYQQASPNPFKPTKHPVTGLWQNPVYSLRRQAELVKLARDHGVEELLPTGPKGTDVRLRKRVELGLRVKGTGVGQKVKGHIFERNLVDKMEKRRKAMRDMPKLIAEWKRPLLHQLLRTSTIDHESQDKKMDFSGVTHYEVLGISREILDEAKDTQRPQIVKRAYHRALLRHHPDKAVAAATVATATPSKSSTAAGAAPTGQAASTIITIDQISTASAVLSDRARRREYDAALRLSRAAAGTSGHGDATGRQQPSDFQTGIEIVDLDDLDADEERGLWSRGCRCGNERGFKLSEDDLEAVADEGELIVGCQDCSLWLKVHFSVLDED</sequence>
<dbReference type="InterPro" id="IPR007872">
    <property type="entry name" value="DPH_MB_dom"/>
</dbReference>
<dbReference type="CDD" id="cd06257">
    <property type="entry name" value="DnaJ"/>
    <property type="match status" value="1"/>
</dbReference>
<dbReference type="EMBL" id="CP034205">
    <property type="protein sequence ID" value="QBZ56408.1"/>
    <property type="molecule type" value="Genomic_DNA"/>
</dbReference>
<evidence type="ECO:0000256" key="2">
    <source>
        <dbReference type="ARBA" id="ARBA00006169"/>
    </source>
</evidence>
<dbReference type="PANTHER" id="PTHR28041">
    <property type="entry name" value="54S RIBOSOMAL PROTEIN L25, MITOCHONDRIAL"/>
    <property type="match status" value="1"/>
</dbReference>
<dbReference type="GO" id="GO:0046872">
    <property type="term" value="F:metal ion binding"/>
    <property type="evidence" value="ECO:0007669"/>
    <property type="project" value="UniProtKB-KW"/>
</dbReference>
<gene>
    <name evidence="8" type="ORF">PoMZ_01314</name>
</gene>
<dbReference type="AlphaFoldDB" id="A0A4P7N1W1"/>
<proteinExistence type="inferred from homology"/>
<dbReference type="InterPro" id="IPR036869">
    <property type="entry name" value="J_dom_sf"/>
</dbReference>